<proteinExistence type="predicted"/>
<dbReference type="EMBL" id="GBXM01039311">
    <property type="protein sequence ID" value="JAH69266.1"/>
    <property type="molecule type" value="Transcribed_RNA"/>
</dbReference>
<accession>A0A0E9UU50</accession>
<reference evidence="1" key="1">
    <citation type="submission" date="2014-11" db="EMBL/GenBank/DDBJ databases">
        <authorList>
            <person name="Amaro Gonzalez C."/>
        </authorList>
    </citation>
    <scope>NUCLEOTIDE SEQUENCE</scope>
</reference>
<name>A0A0E9UU50_ANGAN</name>
<dbReference type="AlphaFoldDB" id="A0A0E9UU50"/>
<protein>
    <submittedName>
        <fullName evidence="1">Uncharacterized protein</fullName>
    </submittedName>
</protein>
<sequence length="38" mass="4740">MFYLLKTLFNVQHSEYQTQRHQQLNTSLITYVKYIYLI</sequence>
<evidence type="ECO:0000313" key="1">
    <source>
        <dbReference type="EMBL" id="JAH69266.1"/>
    </source>
</evidence>
<organism evidence="1">
    <name type="scientific">Anguilla anguilla</name>
    <name type="common">European freshwater eel</name>
    <name type="synonym">Muraena anguilla</name>
    <dbReference type="NCBI Taxonomy" id="7936"/>
    <lineage>
        <taxon>Eukaryota</taxon>
        <taxon>Metazoa</taxon>
        <taxon>Chordata</taxon>
        <taxon>Craniata</taxon>
        <taxon>Vertebrata</taxon>
        <taxon>Euteleostomi</taxon>
        <taxon>Actinopterygii</taxon>
        <taxon>Neopterygii</taxon>
        <taxon>Teleostei</taxon>
        <taxon>Anguilliformes</taxon>
        <taxon>Anguillidae</taxon>
        <taxon>Anguilla</taxon>
    </lineage>
</organism>
<reference evidence="1" key="2">
    <citation type="journal article" date="2015" name="Fish Shellfish Immunol.">
        <title>Early steps in the European eel (Anguilla anguilla)-Vibrio vulnificus interaction in the gills: Role of the RtxA13 toxin.</title>
        <authorList>
            <person name="Callol A."/>
            <person name="Pajuelo D."/>
            <person name="Ebbesson L."/>
            <person name="Teles M."/>
            <person name="MacKenzie S."/>
            <person name="Amaro C."/>
        </authorList>
    </citation>
    <scope>NUCLEOTIDE SEQUENCE</scope>
</reference>